<sequence>MRFDVSIAHEATCTRVGVIGEPTLGRLLSLMQVLEVDSTSWPRPSVLLDLRGLRSPLGQEEQSRLAAEAMRRLPGMQKIAVVAAGTGVREAQGVRFFQEADAALKWLA</sequence>
<protein>
    <recommendedName>
        <fullName evidence="3">STAS/SEC14 domain-containing protein</fullName>
    </recommendedName>
</protein>
<accession>A0ABS1JWG1</accession>
<keyword evidence="2" id="KW-1185">Reference proteome</keyword>
<gene>
    <name evidence="1" type="ORF">JI746_25275</name>
</gene>
<evidence type="ECO:0000313" key="1">
    <source>
        <dbReference type="EMBL" id="MBL0428441.1"/>
    </source>
</evidence>
<proteinExistence type="predicted"/>
<evidence type="ECO:0008006" key="3">
    <source>
        <dbReference type="Google" id="ProtNLM"/>
    </source>
</evidence>
<dbReference type="EMBL" id="JAEQND010000018">
    <property type="protein sequence ID" value="MBL0428441.1"/>
    <property type="molecule type" value="Genomic_DNA"/>
</dbReference>
<reference evidence="1 2" key="1">
    <citation type="journal article" date="2017" name="Int. J. Syst. Evol. Microbiol.">
        <title>Ramlibacter alkalitolerans sp. nov., alkali-tolerant bacterium isolated from soil of ginseng.</title>
        <authorList>
            <person name="Lee D.H."/>
            <person name="Cha C.J."/>
        </authorList>
    </citation>
    <scope>NUCLEOTIDE SEQUENCE [LARGE SCALE GENOMIC DNA]</scope>
    <source>
        <strain evidence="1 2">KACC 19305</strain>
    </source>
</reference>
<organism evidence="1 2">
    <name type="scientific">Ramlibacter alkalitolerans</name>
    <dbReference type="NCBI Taxonomy" id="2039631"/>
    <lineage>
        <taxon>Bacteria</taxon>
        <taxon>Pseudomonadati</taxon>
        <taxon>Pseudomonadota</taxon>
        <taxon>Betaproteobacteria</taxon>
        <taxon>Burkholderiales</taxon>
        <taxon>Comamonadaceae</taxon>
        <taxon>Ramlibacter</taxon>
    </lineage>
</organism>
<dbReference type="Proteomes" id="UP000622707">
    <property type="component" value="Unassembled WGS sequence"/>
</dbReference>
<evidence type="ECO:0000313" key="2">
    <source>
        <dbReference type="Proteomes" id="UP000622707"/>
    </source>
</evidence>
<comment type="caution">
    <text evidence="1">The sequence shown here is derived from an EMBL/GenBank/DDBJ whole genome shotgun (WGS) entry which is preliminary data.</text>
</comment>
<dbReference type="RefSeq" id="WP_201693072.1">
    <property type="nucleotide sequence ID" value="NZ_JAEQND010000018.1"/>
</dbReference>
<name>A0ABS1JWG1_9BURK</name>